<dbReference type="RefSeq" id="WP_083186365.1">
    <property type="nucleotide sequence ID" value="NZ_CBCRZR010000055.1"/>
</dbReference>
<dbReference type="EMBL" id="MUIO01000176">
    <property type="protein sequence ID" value="ORC51202.1"/>
    <property type="molecule type" value="Genomic_DNA"/>
</dbReference>
<dbReference type="OrthoDB" id="7854606at2"/>
<organism evidence="1 2">
    <name type="scientific">Pseudomonas floridensis</name>
    <dbReference type="NCBI Taxonomy" id="1958950"/>
    <lineage>
        <taxon>Bacteria</taxon>
        <taxon>Pseudomonadati</taxon>
        <taxon>Pseudomonadota</taxon>
        <taxon>Gammaproteobacteria</taxon>
        <taxon>Pseudomonadales</taxon>
        <taxon>Pseudomonadaceae</taxon>
        <taxon>Pseudomonas</taxon>
    </lineage>
</organism>
<evidence type="ECO:0000313" key="1">
    <source>
        <dbReference type="EMBL" id="ORC51202.1"/>
    </source>
</evidence>
<comment type="caution">
    <text evidence="1">The sequence shown here is derived from an EMBL/GenBank/DDBJ whole genome shotgun (WGS) entry which is preliminary data.</text>
</comment>
<dbReference type="Proteomes" id="UP000192815">
    <property type="component" value="Unassembled WGS sequence"/>
</dbReference>
<evidence type="ECO:0000313" key="2">
    <source>
        <dbReference type="Proteomes" id="UP000192815"/>
    </source>
</evidence>
<reference evidence="2" key="1">
    <citation type="submission" date="2017-02" db="EMBL/GenBank/DDBJ databases">
        <title>Pseudomonas floridae sp. nov., a novel pathogenic bacterial species isolated from tomato.</title>
        <authorList>
            <person name="Timilsina S."/>
            <person name="Vallad G.E."/>
            <person name="Jones J.B."/>
        </authorList>
    </citation>
    <scope>NUCLEOTIDE SEQUENCE [LARGE SCALE GENOMIC DNA]</scope>
    <source>
        <strain evidence="2">GEV388</strain>
    </source>
</reference>
<dbReference type="Pfam" id="PF26541">
    <property type="entry name" value="MafI2"/>
    <property type="match status" value="1"/>
</dbReference>
<dbReference type="STRING" id="1958950.BZK31_27705"/>
<dbReference type="InterPro" id="IPR058702">
    <property type="entry name" value="MafI2-like"/>
</dbReference>
<accession>A0A1X0MSI4</accession>
<protein>
    <submittedName>
        <fullName evidence="1">Colicin</fullName>
    </submittedName>
</protein>
<keyword evidence="2" id="KW-1185">Reference proteome</keyword>
<gene>
    <name evidence="1" type="ORF">BZK31_27705</name>
</gene>
<sequence>MLFTAQLPDWLVACFRIALLGEIYPDIRVIAVGYNENGSVLIRYYLDREPTEFDLESLEVVATNLDAMGGKKQAISRIDIECICAEGSKRELDSLSGFIYSRREYS</sequence>
<dbReference type="AlphaFoldDB" id="A0A1X0MSI4"/>
<name>A0A1X0MSI4_9PSED</name>
<proteinExistence type="predicted"/>